<reference evidence="9 10" key="1">
    <citation type="journal article" date="2013" name="Nat. Genet.">
        <title>The high-quality draft genome of peach (Prunus persica) identifies unique patterns of genetic diversity, domestication and genome evolution.</title>
        <authorList>
            <consortium name="International Peach Genome Initiative"/>
            <person name="Verde I."/>
            <person name="Abbott A.G."/>
            <person name="Scalabrin S."/>
            <person name="Jung S."/>
            <person name="Shu S."/>
            <person name="Marroni F."/>
            <person name="Zhebentyayeva T."/>
            <person name="Dettori M.T."/>
            <person name="Grimwood J."/>
            <person name="Cattonaro F."/>
            <person name="Zuccolo A."/>
            <person name="Rossini L."/>
            <person name="Jenkins J."/>
            <person name="Vendramin E."/>
            <person name="Meisel L.A."/>
            <person name="Decroocq V."/>
            <person name="Sosinski B."/>
            <person name="Prochnik S."/>
            <person name="Mitros T."/>
            <person name="Policriti A."/>
            <person name="Cipriani G."/>
            <person name="Dondini L."/>
            <person name="Ficklin S."/>
            <person name="Goodstein D.M."/>
            <person name="Xuan P."/>
            <person name="Del Fabbro C."/>
            <person name="Aramini V."/>
            <person name="Copetti D."/>
            <person name="Gonzalez S."/>
            <person name="Horner D.S."/>
            <person name="Falchi R."/>
            <person name="Lucas S."/>
            <person name="Mica E."/>
            <person name="Maldonado J."/>
            <person name="Lazzari B."/>
            <person name="Bielenberg D."/>
            <person name="Pirona R."/>
            <person name="Miculan M."/>
            <person name="Barakat A."/>
            <person name="Testolin R."/>
            <person name="Stella A."/>
            <person name="Tartarini S."/>
            <person name="Tonutti P."/>
            <person name="Arus P."/>
            <person name="Orellana A."/>
            <person name="Wells C."/>
            <person name="Main D."/>
            <person name="Vizzotto G."/>
            <person name="Silva H."/>
            <person name="Salamini F."/>
            <person name="Schmutz J."/>
            <person name="Morgante M."/>
            <person name="Rokhsar D.S."/>
        </authorList>
    </citation>
    <scope>NUCLEOTIDE SEQUENCE [LARGE SCALE GENOMIC DNA]</scope>
    <source>
        <strain evidence="10">cv. Nemared</strain>
    </source>
</reference>
<evidence type="ECO:0000256" key="7">
    <source>
        <dbReference type="SAM" id="Phobius"/>
    </source>
</evidence>
<feature type="domain" description="EF-hand" evidence="8">
    <location>
        <begin position="21"/>
        <end position="56"/>
    </location>
</feature>
<dbReference type="GO" id="GO:0005509">
    <property type="term" value="F:calcium ion binding"/>
    <property type="evidence" value="ECO:0007669"/>
    <property type="project" value="InterPro"/>
</dbReference>
<evidence type="ECO:0000256" key="2">
    <source>
        <dbReference type="ARBA" id="ARBA00022448"/>
    </source>
</evidence>
<organism evidence="9 10">
    <name type="scientific">Prunus persica</name>
    <name type="common">Peach</name>
    <name type="synonym">Amygdalus persica</name>
    <dbReference type="NCBI Taxonomy" id="3760"/>
    <lineage>
        <taxon>Eukaryota</taxon>
        <taxon>Viridiplantae</taxon>
        <taxon>Streptophyta</taxon>
        <taxon>Embryophyta</taxon>
        <taxon>Tracheophyta</taxon>
        <taxon>Spermatophyta</taxon>
        <taxon>Magnoliopsida</taxon>
        <taxon>eudicotyledons</taxon>
        <taxon>Gunneridae</taxon>
        <taxon>Pentapetalae</taxon>
        <taxon>rosids</taxon>
        <taxon>fabids</taxon>
        <taxon>Rosales</taxon>
        <taxon>Rosaceae</taxon>
        <taxon>Amygdaloideae</taxon>
        <taxon>Amygdaleae</taxon>
        <taxon>Prunus</taxon>
    </lineage>
</organism>
<dbReference type="SMART" id="SM00054">
    <property type="entry name" value="EFh"/>
    <property type="match status" value="2"/>
</dbReference>
<dbReference type="PROSITE" id="PS50222">
    <property type="entry name" value="EF_HAND_2"/>
    <property type="match status" value="2"/>
</dbReference>
<keyword evidence="2" id="KW-0813">Transport</keyword>
<name>A0A251QZX5_PRUPE</name>
<dbReference type="InterPro" id="IPR002048">
    <property type="entry name" value="EF_hand_dom"/>
</dbReference>
<dbReference type="eggNOG" id="KOG1339">
    <property type="taxonomic scope" value="Eukaryota"/>
</dbReference>
<dbReference type="AlphaFoldDB" id="A0A251QZX5"/>
<dbReference type="STRING" id="3760.A0A251QZX5"/>
<dbReference type="InterPro" id="IPR011992">
    <property type="entry name" value="EF-hand-dom_pair"/>
</dbReference>
<dbReference type="Gene3D" id="1.10.238.10">
    <property type="entry name" value="EF-hand"/>
    <property type="match status" value="1"/>
</dbReference>
<evidence type="ECO:0000313" key="9">
    <source>
        <dbReference type="EMBL" id="ONI29318.1"/>
    </source>
</evidence>
<feature type="transmembrane region" description="Helical" evidence="7">
    <location>
        <begin position="151"/>
        <end position="172"/>
    </location>
</feature>
<dbReference type="GO" id="GO:0016020">
    <property type="term" value="C:membrane"/>
    <property type="evidence" value="ECO:0007669"/>
    <property type="project" value="UniProtKB-SubCell"/>
</dbReference>
<accession>A0A251QZX5</accession>
<keyword evidence="4" id="KW-0106">Calcium</keyword>
<dbReference type="GO" id="GO:0022857">
    <property type="term" value="F:transmembrane transporter activity"/>
    <property type="evidence" value="ECO:0007669"/>
    <property type="project" value="UniProtKB-ARBA"/>
</dbReference>
<evidence type="ECO:0000313" key="10">
    <source>
        <dbReference type="Proteomes" id="UP000006882"/>
    </source>
</evidence>
<dbReference type="InterPro" id="IPR018247">
    <property type="entry name" value="EF_Hand_1_Ca_BS"/>
</dbReference>
<evidence type="ECO:0000256" key="3">
    <source>
        <dbReference type="ARBA" id="ARBA00022692"/>
    </source>
</evidence>
<evidence type="ECO:0000256" key="1">
    <source>
        <dbReference type="ARBA" id="ARBA00004141"/>
    </source>
</evidence>
<proteinExistence type="predicted"/>
<keyword evidence="6 7" id="KW-0472">Membrane</keyword>
<comment type="subcellular location">
    <subcellularLocation>
        <location evidence="1">Membrane</location>
        <topology evidence="1">Multi-pass membrane protein</topology>
    </subcellularLocation>
</comment>
<dbReference type="Gene3D" id="1.20.1740.10">
    <property type="entry name" value="Amino acid/polyamine transporter I"/>
    <property type="match status" value="1"/>
</dbReference>
<evidence type="ECO:0000256" key="4">
    <source>
        <dbReference type="ARBA" id="ARBA00022837"/>
    </source>
</evidence>
<dbReference type="EMBL" id="CM007651">
    <property type="protein sequence ID" value="ONI29318.1"/>
    <property type="molecule type" value="Genomic_DNA"/>
</dbReference>
<protein>
    <recommendedName>
        <fullName evidence="8">EF-hand domain-containing protein</fullName>
    </recommendedName>
</protein>
<keyword evidence="10" id="KW-1185">Reference proteome</keyword>
<feature type="transmembrane region" description="Helical" evidence="7">
    <location>
        <begin position="129"/>
        <end position="145"/>
    </location>
</feature>
<feature type="domain" description="EF-hand" evidence="8">
    <location>
        <begin position="57"/>
        <end position="92"/>
    </location>
</feature>
<dbReference type="PANTHER" id="PTHR45649:SF17">
    <property type="entry name" value="AMINO ACID PERMEASE_ SLC12A DOMAIN-CONTAINING PROTEIN"/>
    <property type="match status" value="1"/>
</dbReference>
<dbReference type="PROSITE" id="PS00018">
    <property type="entry name" value="EF_HAND_1"/>
    <property type="match status" value="2"/>
</dbReference>
<evidence type="ECO:0000256" key="6">
    <source>
        <dbReference type="ARBA" id="ARBA00023136"/>
    </source>
</evidence>
<dbReference type="Gramene" id="ONI29318">
    <property type="protein sequence ID" value="ONI29318"/>
    <property type="gene ID" value="PRUPE_1G192900"/>
</dbReference>
<evidence type="ECO:0000256" key="5">
    <source>
        <dbReference type="ARBA" id="ARBA00022989"/>
    </source>
</evidence>
<dbReference type="Proteomes" id="UP000006882">
    <property type="component" value="Chromosome G1"/>
</dbReference>
<keyword evidence="5 7" id="KW-1133">Transmembrane helix</keyword>
<dbReference type="SUPFAM" id="SSF47473">
    <property type="entry name" value="EF-hand"/>
    <property type="match status" value="1"/>
</dbReference>
<dbReference type="PANTHER" id="PTHR45649">
    <property type="entry name" value="AMINO-ACID PERMEASE BAT1"/>
    <property type="match status" value="1"/>
</dbReference>
<evidence type="ECO:0000259" key="8">
    <source>
        <dbReference type="PROSITE" id="PS50222"/>
    </source>
</evidence>
<gene>
    <name evidence="9" type="ORF">PRUPE_1G192900</name>
</gene>
<keyword evidence="3 7" id="KW-0812">Transmembrane</keyword>
<dbReference type="Pfam" id="PF13499">
    <property type="entry name" value="EF-hand_7"/>
    <property type="match status" value="1"/>
</dbReference>
<dbReference type="eggNOG" id="KOG0027">
    <property type="taxonomic scope" value="Eukaryota"/>
</dbReference>
<dbReference type="CDD" id="cd00051">
    <property type="entry name" value="EFh"/>
    <property type="match status" value="1"/>
</dbReference>
<sequence length="219" mass="23621">MATNGTPSPAQAPKSVDAKPVVTDEVQRVFKSFDANGDGKISVSELGNVLKALGSSVSADELQRVMGNLDTDRDGFICLDEFNAFWVSGSKDGNAAELCDAFQSLRPGPQRLHLGQRAPFGAQSTPTNAVWLCAAIGLLFGLPILKLDVAFTAFISVSTIGWVGSYAVPIFARLVMLKRTSNQDPFIWVEQAGQFAWWPSCGKQNGQKALLRHFKGEES</sequence>